<dbReference type="Proteomes" id="UP000664702">
    <property type="component" value="Plasmid pBb144S4b"/>
</dbReference>
<reference evidence="2 3" key="2">
    <citation type="journal article" date="2022" name="Int. J. Syst. Evol. Microbiol.">
        <title>Strains of Bradyrhizobium barranii sp. nov. associated with legumes native to Canada are symbionts of soybeans and belong to different subspecies (subsp. barranii subsp. nov. and subsp. apii subsp. nov.) and symbiovars (sv. glycinearum and sv. septentrionale).</title>
        <authorList>
            <person name="Bromfield E.S.P."/>
            <person name="Cloutier S."/>
            <person name="Wasai-Hara S."/>
            <person name="Minamisawa K."/>
        </authorList>
    </citation>
    <scope>NUCLEOTIDE SEQUENCE [LARGE SCALE GENOMIC DNA]</scope>
    <source>
        <strain evidence="2 3">144S4</strain>
        <plasmid evidence="3">pBb144S4b</plasmid>
    </source>
</reference>
<dbReference type="RefSeq" id="WP_028181697.1">
    <property type="nucleotide sequence ID" value="NZ_CP086138.1"/>
</dbReference>
<keyword evidence="2" id="KW-0614">Plasmid</keyword>
<sequence length="115" mass="12985">MPELVRTISWLKAARKDFEEFPREVQLDMLTALTVAARGGKADIAKPFKGVGSGVFEIALKHRGDAFRAIYAVQIGDDLWVVDAFQKKSKSGIKTPQMDVDRIKERIKRLKEALR</sequence>
<gene>
    <name evidence="2" type="ORF">J4G43_053865</name>
    <name evidence="1" type="ORF">J4G43_52445</name>
</gene>
<proteinExistence type="predicted"/>
<dbReference type="EMBL" id="CP086138">
    <property type="protein sequence ID" value="UEM18281.1"/>
    <property type="molecule type" value="Genomic_DNA"/>
</dbReference>
<dbReference type="InterPro" id="IPR009241">
    <property type="entry name" value="HigB-like"/>
</dbReference>
<dbReference type="AlphaFoldDB" id="A0A939MFY7"/>
<protein>
    <submittedName>
        <fullName evidence="1">Type II toxin-antitoxin system RelE/ParE family toxin</fullName>
    </submittedName>
</protein>
<dbReference type="Pfam" id="PF05973">
    <property type="entry name" value="Gp49"/>
    <property type="match status" value="1"/>
</dbReference>
<evidence type="ECO:0000313" key="2">
    <source>
        <dbReference type="EMBL" id="UEM18281.1"/>
    </source>
</evidence>
<evidence type="ECO:0000313" key="3">
    <source>
        <dbReference type="Proteomes" id="UP000664702"/>
    </source>
</evidence>
<evidence type="ECO:0000313" key="1">
    <source>
        <dbReference type="EMBL" id="MBO1869046.1"/>
    </source>
</evidence>
<accession>A0A939MFY7</accession>
<name>A0A939MFY7_9BRAD</name>
<dbReference type="KEGG" id="bban:J4G43_053865"/>
<dbReference type="EMBL" id="JAGEMI010000002">
    <property type="protein sequence ID" value="MBO1869046.1"/>
    <property type="molecule type" value="Genomic_DNA"/>
</dbReference>
<organism evidence="1">
    <name type="scientific">Bradyrhizobium barranii subsp. barranii</name>
    <dbReference type="NCBI Taxonomy" id="2823807"/>
    <lineage>
        <taxon>Bacteria</taxon>
        <taxon>Pseudomonadati</taxon>
        <taxon>Pseudomonadota</taxon>
        <taxon>Alphaproteobacteria</taxon>
        <taxon>Hyphomicrobiales</taxon>
        <taxon>Nitrobacteraceae</taxon>
        <taxon>Bradyrhizobium</taxon>
        <taxon>Bradyrhizobium barranii</taxon>
    </lineage>
</organism>
<reference evidence="1" key="1">
    <citation type="submission" date="2021-03" db="EMBL/GenBank/DDBJ databases">
        <title>Whole Genome Sequence of Bradyrhizobium sp. Strain 144S4.</title>
        <authorList>
            <person name="Bromfield E.S.P."/>
            <person name="Cloutier S."/>
        </authorList>
    </citation>
    <scope>NUCLEOTIDE SEQUENCE [LARGE SCALE GENOMIC DNA]</scope>
    <source>
        <strain evidence="1">144S4</strain>
    </source>
</reference>
<geneLocation type="plasmid" evidence="2 3">
    <name>pBb144S4b</name>
</geneLocation>